<dbReference type="InterPro" id="IPR003593">
    <property type="entry name" value="AAA+_ATPase"/>
</dbReference>
<evidence type="ECO:0000313" key="8">
    <source>
        <dbReference type="EMBL" id="CAY69206.1"/>
    </source>
</evidence>
<evidence type="ECO:0000256" key="4">
    <source>
        <dbReference type="ARBA" id="ARBA00022705"/>
    </source>
</evidence>
<evidence type="ECO:0000259" key="7">
    <source>
        <dbReference type="SMART" id="SM00382"/>
    </source>
</evidence>
<gene>
    <name evidence="8" type="ordered locus">PAS_chr2-1_0570</name>
</gene>
<dbReference type="PANTHER" id="PTHR12087">
    <property type="entry name" value="ORIGIN RECOGNITION COMPLEX SUBUNIT 4"/>
    <property type="match status" value="1"/>
</dbReference>
<name>C4R132_KOMPG</name>
<evidence type="ECO:0000256" key="6">
    <source>
        <dbReference type="ARBA" id="ARBA00023242"/>
    </source>
</evidence>
<dbReference type="InterPro" id="IPR016527">
    <property type="entry name" value="ORC4"/>
</dbReference>
<sequence>MKTNLVDVLEYEKDNSPSRNNDKVSTTPALTDNSQLTKDFAGEFNSLRVDRMGDDRISDVFKEKAKVVGNKSGVTIVTNGANEKKKENDSPRISQLTAFNPEEPVPTTTIKLLKTQVLSKLRRNSQLLYGLDDHYRQVYSLCKHCLNDLQSRSLLLMGPRNTGKTSLVNQVLAQLEKEHPKGFITIKLNGIFQTDDKKAVREFAHQLDIKLSQLAGYDTILDRIVSKDKFVTVEKKNITHTLESILRILDSKRLQQNSEDEIKGNNIPIIVILETFEVFVNQRQSFLYNLLDITQNGSSPMSVIGITNRLNTRELLEKRVKSRFSQRILQFNKATSLEEFTSICLVNLLASVPKEGQPDAATKSYFEAYNSRIQELLTTSSPLRQKLVEIYYTTRDIVQFKLHCVPIVSQLSELSPLPGDLDSAYNITSLLRPMCLEDIILKGLSELEIQLLISASRVVKDQCLENVNFNLVYEEYSKLVKKFQQERISQMSNFQSSTGVVASFNVYEKFLMEKCWETLITKYLLLDINVSSRNTNKSQSFMFNNNISSRSVKFYYLNVTLEELSEILDRDWAKWIQY</sequence>
<dbReference type="Proteomes" id="UP000000314">
    <property type="component" value="Chromosome 2"/>
</dbReference>
<feature type="domain" description="AAA+ ATPase" evidence="7">
    <location>
        <begin position="150"/>
        <end position="335"/>
    </location>
</feature>
<dbReference type="GO" id="GO:0003688">
    <property type="term" value="F:DNA replication origin binding"/>
    <property type="evidence" value="ECO:0007669"/>
    <property type="project" value="TreeGrafter"/>
</dbReference>
<accession>C4R132</accession>
<dbReference type="OMA" id="QRIIYMP"/>
<keyword evidence="4" id="KW-0235">DNA replication</keyword>
<organism evidence="8 9">
    <name type="scientific">Komagataella phaffii (strain GS115 / ATCC 20864)</name>
    <name type="common">Yeast</name>
    <name type="synonym">Pichia pastoris</name>
    <dbReference type="NCBI Taxonomy" id="644223"/>
    <lineage>
        <taxon>Eukaryota</taxon>
        <taxon>Fungi</taxon>
        <taxon>Dikarya</taxon>
        <taxon>Ascomycota</taxon>
        <taxon>Saccharomycotina</taxon>
        <taxon>Pichiomycetes</taxon>
        <taxon>Pichiales</taxon>
        <taxon>Pichiaceae</taxon>
        <taxon>Komagataella</taxon>
    </lineage>
</organism>
<dbReference type="GO" id="GO:0005524">
    <property type="term" value="F:ATP binding"/>
    <property type="evidence" value="ECO:0007669"/>
    <property type="project" value="InterPro"/>
</dbReference>
<evidence type="ECO:0000256" key="1">
    <source>
        <dbReference type="ARBA" id="ARBA00004123"/>
    </source>
</evidence>
<keyword evidence="5" id="KW-0238">DNA-binding</keyword>
<reference evidence="8 9" key="1">
    <citation type="journal article" date="2009" name="Nat. Biotechnol.">
        <title>Genome sequence of the recombinant protein production host Pichia pastoris.</title>
        <authorList>
            <person name="De Schutter K."/>
            <person name="Lin Y.C."/>
            <person name="Tiels P."/>
            <person name="Van Hecke A."/>
            <person name="Glinka S."/>
            <person name="Weber-Lehmann J."/>
            <person name="Rouze P."/>
            <person name="Van de Peer Y."/>
            <person name="Callewaert N."/>
        </authorList>
    </citation>
    <scope>NUCLEOTIDE SEQUENCE [LARGE SCALE GENOMIC DNA]</scope>
    <source>
        <strain evidence="9">GS115 / ATCC 20864</strain>
    </source>
</reference>
<dbReference type="STRING" id="644223.C4R132"/>
<proteinExistence type="inferred from homology"/>
<evidence type="ECO:0000313" key="9">
    <source>
        <dbReference type="Proteomes" id="UP000000314"/>
    </source>
</evidence>
<protein>
    <recommendedName>
        <fullName evidence="3">Origin recognition complex subunit 4</fullName>
    </recommendedName>
</protein>
<dbReference type="InterPro" id="IPR003959">
    <property type="entry name" value="ATPase_AAA_core"/>
</dbReference>
<comment type="similarity">
    <text evidence="2">Belongs to the ORC4 family.</text>
</comment>
<dbReference type="KEGG" id="ppa:PAS_chr2-1_0570"/>
<dbReference type="eggNOG" id="KOG2228">
    <property type="taxonomic scope" value="Eukaryota"/>
</dbReference>
<dbReference type="Pfam" id="PF00004">
    <property type="entry name" value="AAA"/>
    <property type="match status" value="1"/>
</dbReference>
<dbReference type="InterPro" id="IPR032705">
    <property type="entry name" value="ORC4_C"/>
</dbReference>
<dbReference type="InParanoid" id="C4R132"/>
<dbReference type="RefSeq" id="XP_002491486.1">
    <property type="nucleotide sequence ID" value="XM_002491441.1"/>
</dbReference>
<dbReference type="GO" id="GO:0005664">
    <property type="term" value="C:nuclear origin of replication recognition complex"/>
    <property type="evidence" value="ECO:0007669"/>
    <property type="project" value="TreeGrafter"/>
</dbReference>
<evidence type="ECO:0000256" key="2">
    <source>
        <dbReference type="ARBA" id="ARBA00005334"/>
    </source>
</evidence>
<dbReference type="PANTHER" id="PTHR12087:SF0">
    <property type="entry name" value="ORIGIN RECOGNITION COMPLEX SUBUNIT 4"/>
    <property type="match status" value="1"/>
</dbReference>
<dbReference type="AlphaFoldDB" id="C4R132"/>
<dbReference type="InterPro" id="IPR027417">
    <property type="entry name" value="P-loop_NTPase"/>
</dbReference>
<evidence type="ECO:0000256" key="3">
    <source>
        <dbReference type="ARBA" id="ARBA00019083"/>
    </source>
</evidence>
<dbReference type="HOGENOM" id="CLU_007115_4_0_1"/>
<dbReference type="Gene3D" id="3.40.50.300">
    <property type="entry name" value="P-loop containing nucleotide triphosphate hydrolases"/>
    <property type="match status" value="1"/>
</dbReference>
<dbReference type="Pfam" id="PF14629">
    <property type="entry name" value="ORC4_C"/>
    <property type="match status" value="1"/>
</dbReference>
<dbReference type="GO" id="GO:0016887">
    <property type="term" value="F:ATP hydrolysis activity"/>
    <property type="evidence" value="ECO:0007669"/>
    <property type="project" value="InterPro"/>
</dbReference>
<dbReference type="EMBL" id="FN392320">
    <property type="protein sequence ID" value="CAY69206.1"/>
    <property type="molecule type" value="Genomic_DNA"/>
</dbReference>
<dbReference type="FunCoup" id="C4R132">
    <property type="interactions" value="749"/>
</dbReference>
<dbReference type="GO" id="GO:0006270">
    <property type="term" value="P:DNA replication initiation"/>
    <property type="evidence" value="ECO:0007669"/>
    <property type="project" value="TreeGrafter"/>
</dbReference>
<dbReference type="SMART" id="SM00382">
    <property type="entry name" value="AAA"/>
    <property type="match status" value="1"/>
</dbReference>
<dbReference type="GeneID" id="8198008"/>
<keyword evidence="6" id="KW-0539">Nucleus</keyword>
<comment type="subcellular location">
    <subcellularLocation>
        <location evidence="1">Nucleus</location>
    </subcellularLocation>
</comment>
<dbReference type="SUPFAM" id="SSF52540">
    <property type="entry name" value="P-loop containing nucleoside triphosphate hydrolases"/>
    <property type="match status" value="1"/>
</dbReference>
<keyword evidence="9" id="KW-1185">Reference proteome</keyword>
<evidence type="ECO:0000256" key="5">
    <source>
        <dbReference type="ARBA" id="ARBA00023125"/>
    </source>
</evidence>
<dbReference type="OrthoDB" id="343623at2759"/>